<dbReference type="Proteomes" id="UP000267029">
    <property type="component" value="Unassembled WGS sequence"/>
</dbReference>
<reference evidence="2 3" key="1">
    <citation type="submission" date="2018-10" db="EMBL/GenBank/DDBJ databases">
        <authorList>
            <consortium name="Pathogen Informatics"/>
        </authorList>
    </citation>
    <scope>NUCLEOTIDE SEQUENCE [LARGE SCALE GENOMIC DNA]</scope>
</reference>
<dbReference type="InterPro" id="IPR040342">
    <property type="entry name" value="DNAAF9"/>
</dbReference>
<feature type="domain" description="DAAF9" evidence="1">
    <location>
        <begin position="345"/>
        <end position="550"/>
    </location>
</feature>
<evidence type="ECO:0000259" key="1">
    <source>
        <dbReference type="Pfam" id="PF25204"/>
    </source>
</evidence>
<dbReference type="PANTHER" id="PTHR33664:SF1">
    <property type="entry name" value="DYNEIN AXONEMAL ASSEMBLY FACTOR 9"/>
    <property type="match status" value="1"/>
</dbReference>
<keyword evidence="3" id="KW-1185">Reference proteome</keyword>
<dbReference type="STRING" id="53468.A0A0R3UQ78"/>
<dbReference type="PANTHER" id="PTHR33664">
    <property type="entry name" value="RCG26366"/>
    <property type="match status" value="1"/>
</dbReference>
<protein>
    <recommendedName>
        <fullName evidence="1">DAAF9 domain-containing protein</fullName>
    </recommendedName>
</protein>
<gene>
    <name evidence="2" type="ORF">MCOS_LOCUS10028</name>
</gene>
<dbReference type="InterPro" id="IPR057478">
    <property type="entry name" value="DAAF9_2"/>
</dbReference>
<organism evidence="2 3">
    <name type="scientific">Mesocestoides corti</name>
    <name type="common">Flatworm</name>
    <dbReference type="NCBI Taxonomy" id="53468"/>
    <lineage>
        <taxon>Eukaryota</taxon>
        <taxon>Metazoa</taxon>
        <taxon>Spiralia</taxon>
        <taxon>Lophotrochozoa</taxon>
        <taxon>Platyhelminthes</taxon>
        <taxon>Cestoda</taxon>
        <taxon>Eucestoda</taxon>
        <taxon>Cyclophyllidea</taxon>
        <taxon>Mesocestoididae</taxon>
        <taxon>Mesocestoides</taxon>
    </lineage>
</organism>
<accession>A0A0R3UQ78</accession>
<dbReference type="Pfam" id="PF25204">
    <property type="entry name" value="DAAF9_2"/>
    <property type="match status" value="1"/>
</dbReference>
<sequence>MSPKEIIEDLFKATEASLSANLSELHCQNIAIRLVTDFEAEDIIPPIRLATLEISIYDLEDSSGNLIGSVSYADTLLISEIFFNDAFCSFSAGIITVSGHRLGRYRFSVENVNCFSTDSKEFWGLWQFDVKEIPTKSTIHPSPAPFIYTAADSTGLMKNLFHMDMSPSSSQCIFAVLRIGAATHSALERLQAFKIDLDVNERTEVALIVKSGLEDLIKLALCGGKDQALPSSMDQSLIHFSCDSLSMNRMMKASTLTLRHLEASACLSAAVDFQKGLTVGRLLARCGIPLPSTSVEQELLLKQILGIEREPAKLEEESNTTKNPEQLRLETFGLGAKNKSNSLMVTILTGIHGSYMTEIGSCIAKVGKANTVWMILHPKQLAEVPPLLTSSLKEKAERETSGENRSFRCLIVAPLWISVPEILTEVESFFMPDKGNPEEAQIRIVSTITCVDPRMCLMGPEGLIMPGLCPFFNLGWTNILVLTTPEKTEKKDDMQKATHLIQAIRQLNPRAVVLSAPFGKIRDYTQLNLLLNDDLFDEIELQRHRLLTYASHCSSLGEYVIKKIFVEFRLPLERARWTAALKGLVTNLSPLSDEPIIVYVDAHLAFDDDANSIHHCCYWPQIDTSKESRSPHHNESGDKSLRKSFSLTALFFTSQKAPGIRPDYNGDCEDRLTQWLKAWLRTCLRQAEKLKPLIEKEKLSESELDKINDMYQLHPLPDGWYFTGTQYVHIVGDRSFRHPCFDRLVDEYVAQENEKIKQFNASLINAPVVDLFD</sequence>
<name>A0A0R3UQ78_MESCO</name>
<dbReference type="EMBL" id="UXSR01005946">
    <property type="protein sequence ID" value="VDD84025.1"/>
    <property type="molecule type" value="Genomic_DNA"/>
</dbReference>
<proteinExistence type="predicted"/>
<dbReference type="OrthoDB" id="72033at2759"/>
<evidence type="ECO:0000313" key="3">
    <source>
        <dbReference type="Proteomes" id="UP000267029"/>
    </source>
</evidence>
<evidence type="ECO:0000313" key="2">
    <source>
        <dbReference type="EMBL" id="VDD84025.1"/>
    </source>
</evidence>
<dbReference type="AlphaFoldDB" id="A0A0R3UQ78"/>